<evidence type="ECO:0000313" key="11">
    <source>
        <dbReference type="EMBL" id="CAC5409569.1"/>
    </source>
</evidence>
<comment type="catalytic activity">
    <reaction evidence="7 9">
        <text>4 Fe(2+) + O2 + 4 H(+) = 4 Fe(3+) + 2 H2O</text>
        <dbReference type="Rhea" id="RHEA:11148"/>
        <dbReference type="ChEBI" id="CHEBI:15377"/>
        <dbReference type="ChEBI" id="CHEBI:15378"/>
        <dbReference type="ChEBI" id="CHEBI:15379"/>
        <dbReference type="ChEBI" id="CHEBI:29033"/>
        <dbReference type="ChEBI" id="CHEBI:29034"/>
        <dbReference type="EC" id="1.16.3.1"/>
    </reaction>
</comment>
<protein>
    <recommendedName>
        <fullName evidence="9">Ferritin</fullName>
        <ecNumber evidence="9">1.16.3.1</ecNumber>
    </recommendedName>
</protein>
<evidence type="ECO:0000259" key="10">
    <source>
        <dbReference type="PROSITE" id="PS50905"/>
    </source>
</evidence>
<dbReference type="PANTHER" id="PTHR11431">
    <property type="entry name" value="FERRITIN"/>
    <property type="match status" value="1"/>
</dbReference>
<dbReference type="PANTHER" id="PTHR11431:SF75">
    <property type="entry name" value="FERRITIN"/>
    <property type="match status" value="1"/>
</dbReference>
<feature type="domain" description="Ferritin-like diiron" evidence="10">
    <location>
        <begin position="45"/>
        <end position="195"/>
    </location>
</feature>
<evidence type="ECO:0000313" key="12">
    <source>
        <dbReference type="Proteomes" id="UP000507470"/>
    </source>
</evidence>
<feature type="binding site" evidence="8">
    <location>
        <position position="143"/>
    </location>
    <ligand>
        <name>Fe cation</name>
        <dbReference type="ChEBI" id="CHEBI:24875"/>
        <label>1</label>
    </ligand>
</feature>
<comment type="similarity">
    <text evidence="1 9">Belongs to the ferritin family.</text>
</comment>
<dbReference type="PROSITE" id="PS50905">
    <property type="entry name" value="FERRITIN_LIKE"/>
    <property type="match status" value="1"/>
</dbReference>
<dbReference type="Gene3D" id="1.20.1260.10">
    <property type="match status" value="1"/>
</dbReference>
<dbReference type="GO" id="GO:0006879">
    <property type="term" value="P:intracellular iron ion homeostasis"/>
    <property type="evidence" value="ECO:0007669"/>
    <property type="project" value="UniProtKB-KW"/>
</dbReference>
<dbReference type="OrthoDB" id="186462at2759"/>
<dbReference type="InterPro" id="IPR008331">
    <property type="entry name" value="Ferritin_DPS_dom"/>
</dbReference>
<dbReference type="SUPFAM" id="SSF47240">
    <property type="entry name" value="Ferritin-like"/>
    <property type="match status" value="1"/>
</dbReference>
<gene>
    <name evidence="11" type="ORF">MCOR_42834</name>
</gene>
<evidence type="ECO:0000256" key="1">
    <source>
        <dbReference type="ARBA" id="ARBA00007513"/>
    </source>
</evidence>
<evidence type="ECO:0000256" key="8">
    <source>
        <dbReference type="PIRSR" id="PIRSR601519-1"/>
    </source>
</evidence>
<reference evidence="11 12" key="1">
    <citation type="submission" date="2020-06" db="EMBL/GenBank/DDBJ databases">
        <authorList>
            <person name="Li R."/>
            <person name="Bekaert M."/>
        </authorList>
    </citation>
    <scope>NUCLEOTIDE SEQUENCE [LARGE SCALE GENOMIC DNA]</scope>
    <source>
        <strain evidence="12">wild</strain>
    </source>
</reference>
<evidence type="ECO:0000256" key="3">
    <source>
        <dbReference type="ARBA" id="ARBA00022723"/>
    </source>
</evidence>
<dbReference type="InterPro" id="IPR009040">
    <property type="entry name" value="Ferritin-like_diiron"/>
</dbReference>
<keyword evidence="4 9" id="KW-0560">Oxidoreductase</keyword>
<comment type="function">
    <text evidence="9">Stores iron in a soluble, non-toxic, readily available form. Important for iron homeostasis. Iron is taken up in the ferrous form and deposited as ferric hydroxides after oxidation.</text>
</comment>
<evidence type="ECO:0000256" key="5">
    <source>
        <dbReference type="ARBA" id="ARBA00023004"/>
    </source>
</evidence>
<evidence type="ECO:0000256" key="6">
    <source>
        <dbReference type="ARBA" id="ARBA00025111"/>
    </source>
</evidence>
<evidence type="ECO:0000256" key="9">
    <source>
        <dbReference type="RuleBase" id="RU361145"/>
    </source>
</evidence>
<dbReference type="EC" id="1.16.3.1" evidence="9"/>
<comment type="function">
    <text evidence="6">Stores iron in a soluble, non-toxic, readily available form. Important for iron homeostasis. Has ferroxidase activity. Iron is taken up in the ferrous form and deposited as ferric hydroxides after oxidation.</text>
</comment>
<dbReference type="GO" id="GO:0008198">
    <property type="term" value="F:ferrous iron binding"/>
    <property type="evidence" value="ECO:0007669"/>
    <property type="project" value="TreeGrafter"/>
</dbReference>
<evidence type="ECO:0000256" key="7">
    <source>
        <dbReference type="ARBA" id="ARBA00047990"/>
    </source>
</evidence>
<dbReference type="GO" id="GO:0006826">
    <property type="term" value="P:iron ion transport"/>
    <property type="evidence" value="ECO:0007669"/>
    <property type="project" value="InterPro"/>
</dbReference>
<keyword evidence="12" id="KW-1185">Reference proteome</keyword>
<dbReference type="GO" id="GO:0005737">
    <property type="term" value="C:cytoplasm"/>
    <property type="evidence" value="ECO:0007669"/>
    <property type="project" value="TreeGrafter"/>
</dbReference>
<keyword evidence="3 8" id="KW-0479">Metal-binding</keyword>
<dbReference type="InterPro" id="IPR001519">
    <property type="entry name" value="Ferritin"/>
</dbReference>
<organism evidence="11 12">
    <name type="scientific">Mytilus coruscus</name>
    <name type="common">Sea mussel</name>
    <dbReference type="NCBI Taxonomy" id="42192"/>
    <lineage>
        <taxon>Eukaryota</taxon>
        <taxon>Metazoa</taxon>
        <taxon>Spiralia</taxon>
        <taxon>Lophotrochozoa</taxon>
        <taxon>Mollusca</taxon>
        <taxon>Bivalvia</taxon>
        <taxon>Autobranchia</taxon>
        <taxon>Pteriomorphia</taxon>
        <taxon>Mytilida</taxon>
        <taxon>Mytiloidea</taxon>
        <taxon>Mytilidae</taxon>
        <taxon>Mytilinae</taxon>
        <taxon>Mytilus</taxon>
    </lineage>
</organism>
<sequence>MYGVVGLLVGVAAIFAFSASGWLYSPDEKVSVIGARHLVNKLVEQNFDSYNQRSIRKQITECLRDSYQYLAMSMYFDQAEVALPGFHKMFKEYSNREMSNAVKLMTYMNLREGSNKFLGIPEPKISYEWHDGETALITALRMEHKANTKFRTIIQLALEKHDPHLKQFIEDSFLDQKVKVIKELGDKVTQLGKYRSEEPGLGLQMFDNTLL</sequence>
<evidence type="ECO:0000256" key="2">
    <source>
        <dbReference type="ARBA" id="ARBA00022434"/>
    </source>
</evidence>
<dbReference type="InterPro" id="IPR009078">
    <property type="entry name" value="Ferritin-like_SF"/>
</dbReference>
<accession>A0A6J8DNA9</accession>
<proteinExistence type="inferred from homology"/>
<dbReference type="Proteomes" id="UP000507470">
    <property type="component" value="Unassembled WGS sequence"/>
</dbReference>
<evidence type="ECO:0000256" key="4">
    <source>
        <dbReference type="ARBA" id="ARBA00023002"/>
    </source>
</evidence>
<name>A0A6J8DNA9_MYTCO</name>
<keyword evidence="2 9" id="KW-0409">Iron storage</keyword>
<dbReference type="AlphaFoldDB" id="A0A6J8DNA9"/>
<dbReference type="CDD" id="cd01056">
    <property type="entry name" value="Euk_Ferritin"/>
    <property type="match status" value="1"/>
</dbReference>
<keyword evidence="5 8" id="KW-0408">Iron</keyword>
<dbReference type="GO" id="GO:0008199">
    <property type="term" value="F:ferric iron binding"/>
    <property type="evidence" value="ECO:0007669"/>
    <property type="project" value="InterPro"/>
</dbReference>
<dbReference type="GO" id="GO:0004322">
    <property type="term" value="F:ferroxidase activity"/>
    <property type="evidence" value="ECO:0007669"/>
    <property type="project" value="UniProtKB-EC"/>
</dbReference>
<feature type="binding site" evidence="8">
    <location>
        <position position="97"/>
    </location>
    <ligand>
        <name>Fe cation</name>
        <dbReference type="ChEBI" id="CHEBI:24875"/>
        <label>1</label>
    </ligand>
</feature>
<dbReference type="InterPro" id="IPR012347">
    <property type="entry name" value="Ferritin-like"/>
</dbReference>
<dbReference type="EMBL" id="CACVKT020007644">
    <property type="protein sequence ID" value="CAC5409569.1"/>
    <property type="molecule type" value="Genomic_DNA"/>
</dbReference>
<dbReference type="Pfam" id="PF00210">
    <property type="entry name" value="Ferritin"/>
    <property type="match status" value="1"/>
</dbReference>